<proteinExistence type="inferred from homology"/>
<evidence type="ECO:0000259" key="7">
    <source>
        <dbReference type="PROSITE" id="PS50052"/>
    </source>
</evidence>
<dbReference type="GO" id="GO:0033863">
    <property type="term" value="F:ribose 1,5-bisphosphate phosphokinase activity"/>
    <property type="evidence" value="ECO:0007669"/>
    <property type="project" value="UniProtKB-UniRule"/>
</dbReference>
<dbReference type="NCBIfam" id="NF007485">
    <property type="entry name" value="PRK10078.1"/>
    <property type="match status" value="1"/>
</dbReference>
<comment type="catalytic activity">
    <reaction evidence="1 6">
        <text>alpha-D-ribose 1,5-bisphosphate + ATP = 5-phospho-alpha-D-ribose 1-diphosphate + ADP</text>
        <dbReference type="Rhea" id="RHEA:20109"/>
        <dbReference type="ChEBI" id="CHEBI:30616"/>
        <dbReference type="ChEBI" id="CHEBI:58017"/>
        <dbReference type="ChEBI" id="CHEBI:68688"/>
        <dbReference type="ChEBI" id="CHEBI:456216"/>
        <dbReference type="EC" id="2.7.4.23"/>
    </reaction>
</comment>
<dbReference type="InterPro" id="IPR012699">
    <property type="entry name" value="PhnN"/>
</dbReference>
<evidence type="ECO:0000256" key="2">
    <source>
        <dbReference type="ARBA" id="ARBA00005069"/>
    </source>
</evidence>
<name>A0A4Z1C923_9GAMM</name>
<evidence type="ECO:0000256" key="4">
    <source>
        <dbReference type="ARBA" id="ARBA00022741"/>
    </source>
</evidence>
<keyword evidence="8" id="KW-0418">Kinase</keyword>
<dbReference type="InterPro" id="IPR008145">
    <property type="entry name" value="GK/Ca_channel_bsu"/>
</dbReference>
<dbReference type="Proteomes" id="UP000298325">
    <property type="component" value="Unassembled WGS sequence"/>
</dbReference>
<dbReference type="PROSITE" id="PS50052">
    <property type="entry name" value="GUANYLATE_KINASE_2"/>
    <property type="match status" value="1"/>
</dbReference>
<dbReference type="SUPFAM" id="SSF52540">
    <property type="entry name" value="P-loop containing nucleoside triphosphate hydrolases"/>
    <property type="match status" value="1"/>
</dbReference>
<dbReference type="Gene3D" id="3.40.50.300">
    <property type="entry name" value="P-loop containing nucleotide triphosphate hydrolases"/>
    <property type="match status" value="1"/>
</dbReference>
<feature type="domain" description="Guanylate kinase-like" evidence="7">
    <location>
        <begin position="1"/>
        <end position="171"/>
    </location>
</feature>
<comment type="caution">
    <text evidence="6">Lacks conserved residue(s) required for the propagation of feature annotation.</text>
</comment>
<comment type="pathway">
    <text evidence="2 6">Metabolic intermediate biosynthesis; 5-phospho-alpha-D-ribose 1-diphosphate biosynthesis; 5-phospho-alpha-D-ribose 1-diphosphate from D-ribose 5-phosphate (route II): step 3/3.</text>
</comment>
<evidence type="ECO:0000313" key="9">
    <source>
        <dbReference type="Proteomes" id="UP000298325"/>
    </source>
</evidence>
<comment type="function">
    <text evidence="6">Catalyzes the phosphorylation of ribose 1,5-bisphosphate to 5-phospho-D-ribosyl alpha-1-diphosphate (PRPP).</text>
</comment>
<keyword evidence="4 6" id="KW-0547">Nucleotide-binding</keyword>
<organism evidence="8 9">
    <name type="scientific">Marinobacter confluentis</name>
    <dbReference type="NCBI Taxonomy" id="1697557"/>
    <lineage>
        <taxon>Bacteria</taxon>
        <taxon>Pseudomonadati</taxon>
        <taxon>Pseudomonadota</taxon>
        <taxon>Gammaproteobacteria</taxon>
        <taxon>Pseudomonadales</taxon>
        <taxon>Marinobacteraceae</taxon>
        <taxon>Marinobacter</taxon>
    </lineage>
</organism>
<dbReference type="EMBL" id="SRPF01000003">
    <property type="protein sequence ID" value="TGN39588.1"/>
    <property type="molecule type" value="Genomic_DNA"/>
</dbReference>
<dbReference type="InterPro" id="IPR008144">
    <property type="entry name" value="Guanylate_kin-like_dom"/>
</dbReference>
<dbReference type="OrthoDB" id="341217at2"/>
<evidence type="ECO:0000256" key="5">
    <source>
        <dbReference type="ARBA" id="ARBA00022840"/>
    </source>
</evidence>
<evidence type="ECO:0000313" key="8">
    <source>
        <dbReference type="EMBL" id="TGN39588.1"/>
    </source>
</evidence>
<dbReference type="AlphaFoldDB" id="A0A4Z1C923"/>
<dbReference type="Pfam" id="PF00625">
    <property type="entry name" value="Guanylate_kin"/>
    <property type="match status" value="1"/>
</dbReference>
<keyword evidence="9" id="KW-1185">Reference proteome</keyword>
<dbReference type="GO" id="GO:0005524">
    <property type="term" value="F:ATP binding"/>
    <property type="evidence" value="ECO:0007669"/>
    <property type="project" value="UniProtKB-KW"/>
</dbReference>
<gene>
    <name evidence="6 8" type="primary">phnN</name>
    <name evidence="8" type="ORF">E5Q11_12880</name>
</gene>
<comment type="caution">
    <text evidence="8">The sequence shown here is derived from an EMBL/GenBank/DDBJ whole genome shotgun (WGS) entry which is preliminary data.</text>
</comment>
<evidence type="ECO:0000256" key="1">
    <source>
        <dbReference type="ARBA" id="ARBA00000373"/>
    </source>
</evidence>
<dbReference type="InterPro" id="IPR027417">
    <property type="entry name" value="P-loop_NTPase"/>
</dbReference>
<keyword evidence="3 6" id="KW-0808">Transferase</keyword>
<dbReference type="GO" id="GO:0019634">
    <property type="term" value="P:organic phosphonate metabolic process"/>
    <property type="evidence" value="ECO:0007669"/>
    <property type="project" value="UniProtKB-UniRule"/>
</dbReference>
<evidence type="ECO:0000256" key="3">
    <source>
        <dbReference type="ARBA" id="ARBA00022679"/>
    </source>
</evidence>
<dbReference type="HAMAP" id="MF_00836">
    <property type="entry name" value="PhnN"/>
    <property type="match status" value="1"/>
</dbReference>
<sequence length="181" mass="20082">MGASGSGKDTLIKAAAAALVDRPDIRFARRCITRPADPDGENHRPITPHVFNALVQQGRFAMHWSGNGHHYGIGVEINDWLGTGQTVVVNGSRKWFAEARFQYPDLVPVMIEVSPPILRERLQRRGRESAEEIAARLHRHQQMQPQNEGCIVINNDGPLAQASHALTDAICHPVRCEALCR</sequence>
<keyword evidence="5 6" id="KW-0067">ATP-binding</keyword>
<evidence type="ECO:0000256" key="6">
    <source>
        <dbReference type="HAMAP-Rule" id="MF_00836"/>
    </source>
</evidence>
<accession>A0A4Z1C923</accession>
<comment type="similarity">
    <text evidence="6">Belongs to the ribose 1,5-bisphosphokinase family.</text>
</comment>
<dbReference type="UniPathway" id="UPA00087">
    <property type="reaction ID" value="UER00175"/>
</dbReference>
<dbReference type="EC" id="2.7.4.23" evidence="6"/>
<protein>
    <recommendedName>
        <fullName evidence="6">Ribose 1,5-bisphosphate phosphokinase PhnN</fullName>
        <ecNumber evidence="6">2.7.4.23</ecNumber>
    </recommendedName>
    <alternativeName>
        <fullName evidence="6">Ribose 1,5-bisphosphokinase</fullName>
    </alternativeName>
</protein>
<dbReference type="SMART" id="SM00072">
    <property type="entry name" value="GuKc"/>
    <property type="match status" value="1"/>
</dbReference>
<dbReference type="GO" id="GO:0006015">
    <property type="term" value="P:5-phosphoribose 1-diphosphate biosynthetic process"/>
    <property type="evidence" value="ECO:0007669"/>
    <property type="project" value="UniProtKB-UniRule"/>
</dbReference>
<reference evidence="8 9" key="1">
    <citation type="submission" date="2019-04" db="EMBL/GenBank/DDBJ databases">
        <authorList>
            <person name="Park S."/>
            <person name="Yoon J.-H."/>
        </authorList>
    </citation>
    <scope>NUCLEOTIDE SEQUENCE [LARGE SCALE GENOMIC DNA]</scope>
    <source>
        <strain evidence="8 9">HJM-18</strain>
    </source>
</reference>
<dbReference type="NCBIfam" id="TIGR02322">
    <property type="entry name" value="phosphon_PhnN"/>
    <property type="match status" value="1"/>
</dbReference>